<comment type="caution">
    <text evidence="1">The sequence shown here is derived from an EMBL/GenBank/DDBJ whole genome shotgun (WGS) entry which is preliminary data.</text>
</comment>
<evidence type="ECO:0000313" key="1">
    <source>
        <dbReference type="EMBL" id="MFC0178588.1"/>
    </source>
</evidence>
<accession>A0ABV6CBC9</accession>
<dbReference type="Proteomes" id="UP001589758">
    <property type="component" value="Unassembled WGS sequence"/>
</dbReference>
<reference evidence="1 2" key="1">
    <citation type="submission" date="2024-09" db="EMBL/GenBank/DDBJ databases">
        <authorList>
            <person name="Sun Q."/>
            <person name="Mori K."/>
        </authorList>
    </citation>
    <scope>NUCLEOTIDE SEQUENCE [LARGE SCALE GENOMIC DNA]</scope>
    <source>
        <strain evidence="1 2">CCM 8545</strain>
    </source>
</reference>
<evidence type="ECO:0000313" key="2">
    <source>
        <dbReference type="Proteomes" id="UP001589758"/>
    </source>
</evidence>
<name>A0ABV6CBC9_9GAMM</name>
<organism evidence="1 2">
    <name type="scientific">Thorsellia kenyensis</name>
    <dbReference type="NCBI Taxonomy" id="1549888"/>
    <lineage>
        <taxon>Bacteria</taxon>
        <taxon>Pseudomonadati</taxon>
        <taxon>Pseudomonadota</taxon>
        <taxon>Gammaproteobacteria</taxon>
        <taxon>Enterobacterales</taxon>
        <taxon>Thorselliaceae</taxon>
        <taxon>Thorsellia</taxon>
    </lineage>
</organism>
<gene>
    <name evidence="1" type="ORF">ACFFIT_00475</name>
</gene>
<proteinExistence type="predicted"/>
<keyword evidence="2" id="KW-1185">Reference proteome</keyword>
<dbReference type="EMBL" id="JBHLXE010000012">
    <property type="protein sequence ID" value="MFC0178588.1"/>
    <property type="molecule type" value="Genomic_DNA"/>
</dbReference>
<sequence length="74" mass="8345">MELNDLESKSLSDLACMIELAYVKNYSNEDIKAIKDAFLETCKIELSSALSDDDETVCELIREAIEQVLEAELE</sequence>
<protein>
    <submittedName>
        <fullName evidence="1">Uncharacterized protein</fullName>
    </submittedName>
</protein>
<dbReference type="RefSeq" id="WP_385875386.1">
    <property type="nucleotide sequence ID" value="NZ_JBHLXE010000012.1"/>
</dbReference>